<feature type="binding site" evidence="12">
    <location>
        <position position="438"/>
    </location>
    <ligand>
        <name>Mn(2+)</name>
        <dbReference type="ChEBI" id="CHEBI:29035"/>
        <label>1</label>
    </ligand>
</feature>
<dbReference type="HAMAP" id="MF_01038">
    <property type="entry name" value="GpmI"/>
    <property type="match status" value="1"/>
</dbReference>
<dbReference type="PANTHER" id="PTHR31637">
    <property type="entry name" value="2,3-BISPHOSPHOGLYCERATE-INDEPENDENT PHOSPHOGLYCERATE MUTASE"/>
    <property type="match status" value="1"/>
</dbReference>
<feature type="binding site" evidence="12">
    <location>
        <position position="434"/>
    </location>
    <ligand>
        <name>Mn(2+)</name>
        <dbReference type="ChEBI" id="CHEBI:29035"/>
        <label>1</label>
    </ligand>
</feature>
<evidence type="ECO:0000259" key="13">
    <source>
        <dbReference type="Pfam" id="PF01676"/>
    </source>
</evidence>
<dbReference type="GO" id="GO:0006007">
    <property type="term" value="P:glucose catabolic process"/>
    <property type="evidence" value="ECO:0007669"/>
    <property type="project" value="InterPro"/>
</dbReference>
<dbReference type="SUPFAM" id="SSF64158">
    <property type="entry name" value="2,3-Bisphosphoglycerate-independent phosphoglycerate mutase, substrate-binding domain"/>
    <property type="match status" value="1"/>
</dbReference>
<dbReference type="InterPro" id="IPR006124">
    <property type="entry name" value="Metalloenzyme"/>
</dbReference>
<reference evidence="15 16" key="1">
    <citation type="journal article" date="2016" name="Nat. Commun.">
        <title>Thousands of microbial genomes shed light on interconnected biogeochemical processes in an aquifer system.</title>
        <authorList>
            <person name="Anantharaman K."/>
            <person name="Brown C.T."/>
            <person name="Hug L.A."/>
            <person name="Sharon I."/>
            <person name="Castelle C.J."/>
            <person name="Probst A.J."/>
            <person name="Thomas B.C."/>
            <person name="Singh A."/>
            <person name="Wilkins M.J."/>
            <person name="Karaoz U."/>
            <person name="Brodie E.L."/>
            <person name="Williams K.H."/>
            <person name="Hubbard S.S."/>
            <person name="Banfield J.F."/>
        </authorList>
    </citation>
    <scope>NUCLEOTIDE SEQUENCE [LARGE SCALE GENOMIC DNA]</scope>
</reference>
<dbReference type="Proteomes" id="UP000179241">
    <property type="component" value="Unassembled WGS sequence"/>
</dbReference>
<feature type="binding site" evidence="10 11">
    <location>
        <position position="368"/>
    </location>
    <ligand>
        <name>substrate</name>
    </ligand>
</feature>
<evidence type="ECO:0000256" key="11">
    <source>
        <dbReference type="PIRSR" id="PIRSR001492-2"/>
    </source>
</evidence>
<dbReference type="InterPro" id="IPR011258">
    <property type="entry name" value="BPG-indep_PGM_N"/>
</dbReference>
<feature type="binding site" evidence="10 11">
    <location>
        <position position="189"/>
    </location>
    <ligand>
        <name>substrate</name>
    </ligand>
</feature>
<comment type="catalytic activity">
    <reaction evidence="1 10">
        <text>(2R)-2-phosphoglycerate = (2R)-3-phosphoglycerate</text>
        <dbReference type="Rhea" id="RHEA:15901"/>
        <dbReference type="ChEBI" id="CHEBI:58272"/>
        <dbReference type="ChEBI" id="CHEBI:58289"/>
        <dbReference type="EC" id="5.4.2.12"/>
    </reaction>
</comment>
<feature type="binding site" evidence="12">
    <location>
        <position position="494"/>
    </location>
    <ligand>
        <name>Mn(2+)</name>
        <dbReference type="ChEBI" id="CHEBI:29035"/>
        <label>1</label>
    </ligand>
</feature>
<keyword evidence="7 10" id="KW-0324">Glycolysis</keyword>
<evidence type="ECO:0000256" key="8">
    <source>
        <dbReference type="ARBA" id="ARBA00023211"/>
    </source>
</evidence>
<dbReference type="FunFam" id="3.40.1450.10:FF:000002">
    <property type="entry name" value="2,3-bisphosphoglycerate-independent phosphoglycerate mutase"/>
    <property type="match status" value="1"/>
</dbReference>
<dbReference type="InterPro" id="IPR036646">
    <property type="entry name" value="PGAM_B_sf"/>
</dbReference>
<dbReference type="GO" id="GO:0005829">
    <property type="term" value="C:cytosol"/>
    <property type="evidence" value="ECO:0007669"/>
    <property type="project" value="TreeGrafter"/>
</dbReference>
<dbReference type="InterPro" id="IPR017850">
    <property type="entry name" value="Alkaline_phosphatase_core_sf"/>
</dbReference>
<dbReference type="EMBL" id="MGHU01000065">
    <property type="protein sequence ID" value="OGM76113.1"/>
    <property type="molecule type" value="Genomic_DNA"/>
</dbReference>
<dbReference type="UniPathway" id="UPA00109">
    <property type="reaction ID" value="UER00186"/>
</dbReference>
<evidence type="ECO:0000256" key="9">
    <source>
        <dbReference type="ARBA" id="ARBA00023235"/>
    </source>
</evidence>
<dbReference type="InterPro" id="IPR005995">
    <property type="entry name" value="Pgm_bpd_ind"/>
</dbReference>
<keyword evidence="8 12" id="KW-0464">Manganese</keyword>
<proteinExistence type="inferred from homology"/>
<sequence length="544" mass="59771">MEKVVLLVLDGWGVTQGGPGNAVSLAKTPCFDLLESSYPHTTLLSSGEAVGLPKSESGNTETGHINIGAGRIVYQDLERINMAIADGSFSTKSVLEESVAHATKNNSSVHLLGLLGPSGVHSSKDHLYGLLNFYKNKGVKNIFVHIITDGRDSPPMSSKIYVKELADLLQNNQAGQIASIMGRYWAMDRDRRWERTKEAYQTLTEGVGELVKNPNEAIDESYKNGITDEFIKPSLVSDSSGKPVALISDNDVVVFFNFRIDRPRQLTACFLTNDFNDTSLLSDFDPYLEKYEHTNLTQKSRIQNVAGSGFKRNKILKNLFFATMTQYSKGLASVGAKAIFPPEKLTNTLGEVVASNKLKQLRLSESEKERFVTYYFNGQNETPFWGEDRITIPSPSVPTYDKKPEMSVFELTDTLMTKLAEDYSLIVANFANPDMVGHTGNIGATVAACEAVDICLKKISDQILTYGGTLIVTADHGNAEEMINPDTNQIDTEHNGNPVPLIIVSKNLLRKFINKTGILADVAPTILTLLGLKIPYSMSGKNLL</sequence>
<dbReference type="AlphaFoldDB" id="A0A1F8CIB6"/>
<feature type="binding site" evidence="12">
    <location>
        <position position="10"/>
    </location>
    <ligand>
        <name>Mn(2+)</name>
        <dbReference type="ChEBI" id="CHEBI:29035"/>
        <label>2</label>
    </ligand>
</feature>
<comment type="subunit">
    <text evidence="10">Monomer.</text>
</comment>
<feature type="binding site" evidence="10 11">
    <location>
        <position position="183"/>
    </location>
    <ligand>
        <name>substrate</name>
    </ligand>
</feature>
<dbReference type="PIRSF" id="PIRSF001492">
    <property type="entry name" value="IPGAM"/>
    <property type="match status" value="1"/>
</dbReference>
<keyword evidence="6 12" id="KW-0479">Metal-binding</keyword>
<evidence type="ECO:0000256" key="7">
    <source>
        <dbReference type="ARBA" id="ARBA00023152"/>
    </source>
</evidence>
<evidence type="ECO:0000256" key="1">
    <source>
        <dbReference type="ARBA" id="ARBA00000370"/>
    </source>
</evidence>
<evidence type="ECO:0000256" key="3">
    <source>
        <dbReference type="ARBA" id="ARBA00002315"/>
    </source>
</evidence>
<feature type="binding site" evidence="10 11">
    <location>
        <begin position="151"/>
        <end position="152"/>
    </location>
    <ligand>
        <name>substrate</name>
    </ligand>
</feature>
<keyword evidence="9 10" id="KW-0413">Isomerase</keyword>
<comment type="function">
    <text evidence="3 10">Catalyzes the interconversion of 2-phosphoglycerate and 3-phosphoglycerate.</text>
</comment>
<dbReference type="Gene3D" id="3.40.1450.10">
    <property type="entry name" value="BPG-independent phosphoglycerate mutase, domain B"/>
    <property type="match status" value="1"/>
</dbReference>
<dbReference type="CDD" id="cd16010">
    <property type="entry name" value="iPGM"/>
    <property type="match status" value="1"/>
</dbReference>
<evidence type="ECO:0000256" key="6">
    <source>
        <dbReference type="ARBA" id="ARBA00022723"/>
    </source>
</evidence>
<dbReference type="GO" id="GO:0006096">
    <property type="term" value="P:glycolytic process"/>
    <property type="evidence" value="ECO:0007669"/>
    <property type="project" value="UniProtKB-UniRule"/>
</dbReference>
<accession>A0A1F8CIB6</accession>
<protein>
    <recommendedName>
        <fullName evidence="10">2,3-bisphosphoglycerate-independent phosphoglycerate mutase</fullName>
        <shortName evidence="10">BPG-independent PGAM</shortName>
        <shortName evidence="10">Phosphoglyceromutase</shortName>
        <shortName evidence="10">iPGM</shortName>
        <ecNumber evidence="10">5.4.2.12</ecNumber>
    </recommendedName>
</protein>
<feature type="domain" description="Metalloenzyme" evidence="13">
    <location>
        <begin position="3"/>
        <end position="533"/>
    </location>
</feature>
<evidence type="ECO:0000256" key="12">
    <source>
        <dbReference type="PIRSR" id="PIRSR001492-3"/>
    </source>
</evidence>
<evidence type="ECO:0000313" key="15">
    <source>
        <dbReference type="EMBL" id="OGM76113.1"/>
    </source>
</evidence>
<dbReference type="EC" id="5.4.2.12" evidence="10"/>
<comment type="caution">
    <text evidence="15">The sequence shown here is derived from an EMBL/GenBank/DDBJ whole genome shotgun (WGS) entry which is preliminary data.</text>
</comment>
<dbReference type="Pfam" id="PF06415">
    <property type="entry name" value="iPGM_N"/>
    <property type="match status" value="1"/>
</dbReference>
<gene>
    <name evidence="10" type="primary">gpmI</name>
    <name evidence="15" type="ORF">A2188_00425</name>
</gene>
<dbReference type="GO" id="GO:0004619">
    <property type="term" value="F:phosphoglycerate mutase activity"/>
    <property type="evidence" value="ECO:0007669"/>
    <property type="project" value="UniProtKB-UniRule"/>
</dbReference>
<comment type="similarity">
    <text evidence="5 10">Belongs to the BPG-independent phosphoglycerate mutase family.</text>
</comment>
<dbReference type="GO" id="GO:0030145">
    <property type="term" value="F:manganese ion binding"/>
    <property type="evidence" value="ECO:0007669"/>
    <property type="project" value="InterPro"/>
</dbReference>
<dbReference type="Pfam" id="PF01676">
    <property type="entry name" value="Metalloenzyme"/>
    <property type="match status" value="1"/>
</dbReference>
<organism evidence="15 16">
    <name type="scientific">Candidatus Woesebacteria bacterium RIFOXYA1_FULL_43_9</name>
    <dbReference type="NCBI Taxonomy" id="1802534"/>
    <lineage>
        <taxon>Bacteria</taxon>
        <taxon>Candidatus Woeseibacteriota</taxon>
    </lineage>
</organism>
<dbReference type="PANTHER" id="PTHR31637:SF0">
    <property type="entry name" value="2,3-BISPHOSPHOGLYCERATE-INDEPENDENT PHOSPHOGLYCERATE MUTASE"/>
    <property type="match status" value="1"/>
</dbReference>
<dbReference type="SUPFAM" id="SSF53649">
    <property type="entry name" value="Alkaline phosphatase-like"/>
    <property type="match status" value="1"/>
</dbReference>
<evidence type="ECO:0000313" key="16">
    <source>
        <dbReference type="Proteomes" id="UP000179241"/>
    </source>
</evidence>
<comment type="cofactor">
    <cofactor evidence="2">
        <name>Mn(2+)</name>
        <dbReference type="ChEBI" id="CHEBI:29035"/>
    </cofactor>
</comment>
<dbReference type="Gene3D" id="3.40.720.10">
    <property type="entry name" value="Alkaline Phosphatase, subunit A"/>
    <property type="match status" value="1"/>
</dbReference>
<feature type="binding site" evidence="10 11">
    <location>
        <begin position="259"/>
        <end position="262"/>
    </location>
    <ligand>
        <name>substrate</name>
    </ligand>
</feature>
<evidence type="ECO:0000256" key="5">
    <source>
        <dbReference type="ARBA" id="ARBA00008819"/>
    </source>
</evidence>
<evidence type="ECO:0000256" key="4">
    <source>
        <dbReference type="ARBA" id="ARBA00004798"/>
    </source>
</evidence>
<feature type="binding site" evidence="10 11">
    <location>
        <position position="121"/>
    </location>
    <ligand>
        <name>substrate</name>
    </ligand>
</feature>
<comment type="caution">
    <text evidence="10">Lacks conserved residue(s) required for the propagation of feature annotation.</text>
</comment>
<comment type="pathway">
    <text evidence="4 10">Carbohydrate degradation; glycolysis; pyruvate from D-glyceraldehyde 3-phosphate: step 3/5.</text>
</comment>
<feature type="binding site" evidence="12">
    <location>
        <position position="475"/>
    </location>
    <ligand>
        <name>Mn(2+)</name>
        <dbReference type="ChEBI" id="CHEBI:29035"/>
        <label>2</label>
    </ligand>
</feature>
<feature type="binding site" evidence="12">
    <location>
        <position position="476"/>
    </location>
    <ligand>
        <name>Mn(2+)</name>
        <dbReference type="ChEBI" id="CHEBI:29035"/>
        <label>2</label>
    </ligand>
</feature>
<evidence type="ECO:0000256" key="2">
    <source>
        <dbReference type="ARBA" id="ARBA00001936"/>
    </source>
</evidence>
<name>A0A1F8CIB6_9BACT</name>
<evidence type="ECO:0000256" key="10">
    <source>
        <dbReference type="HAMAP-Rule" id="MF_01038"/>
    </source>
</evidence>
<feature type="domain" description="BPG-independent PGAM N-terminal" evidence="14">
    <location>
        <begin position="80"/>
        <end position="328"/>
    </location>
</feature>
<evidence type="ECO:0000259" key="14">
    <source>
        <dbReference type="Pfam" id="PF06415"/>
    </source>
</evidence>